<feature type="compositionally biased region" description="Basic residues" evidence="1">
    <location>
        <begin position="195"/>
        <end position="218"/>
    </location>
</feature>
<dbReference type="Proteomes" id="UP000751190">
    <property type="component" value="Unassembled WGS sequence"/>
</dbReference>
<evidence type="ECO:0000313" key="3">
    <source>
        <dbReference type="Proteomes" id="UP000751190"/>
    </source>
</evidence>
<accession>A0A8J6CFU4</accession>
<proteinExistence type="predicted"/>
<gene>
    <name evidence="2" type="ORF">KFE25_009490</name>
</gene>
<reference evidence="2" key="1">
    <citation type="submission" date="2021-05" db="EMBL/GenBank/DDBJ databases">
        <title>The genome of the haptophyte Pavlova lutheri (Diacronema luteri, Pavlovales) - a model for lipid biosynthesis in eukaryotic algae.</title>
        <authorList>
            <person name="Hulatt C.J."/>
            <person name="Posewitz M.C."/>
        </authorList>
    </citation>
    <scope>NUCLEOTIDE SEQUENCE</scope>
    <source>
        <strain evidence="2">NIVA-4/92</strain>
    </source>
</reference>
<feature type="compositionally biased region" description="Low complexity" evidence="1">
    <location>
        <begin position="185"/>
        <end position="194"/>
    </location>
</feature>
<comment type="caution">
    <text evidence="2">The sequence shown here is derived from an EMBL/GenBank/DDBJ whole genome shotgun (WGS) entry which is preliminary data.</text>
</comment>
<dbReference type="AlphaFoldDB" id="A0A8J6CFU4"/>
<protein>
    <submittedName>
        <fullName evidence="2">Uncharacterized protein</fullName>
    </submittedName>
</protein>
<dbReference type="EMBL" id="JAGTXO010000001">
    <property type="protein sequence ID" value="KAG8471069.1"/>
    <property type="molecule type" value="Genomic_DNA"/>
</dbReference>
<evidence type="ECO:0000313" key="2">
    <source>
        <dbReference type="EMBL" id="KAG8471069.1"/>
    </source>
</evidence>
<organism evidence="2 3">
    <name type="scientific">Diacronema lutheri</name>
    <name type="common">Unicellular marine alga</name>
    <name type="synonym">Monochrysis lutheri</name>
    <dbReference type="NCBI Taxonomy" id="2081491"/>
    <lineage>
        <taxon>Eukaryota</taxon>
        <taxon>Haptista</taxon>
        <taxon>Haptophyta</taxon>
        <taxon>Pavlovophyceae</taxon>
        <taxon>Pavlovales</taxon>
        <taxon>Pavlovaceae</taxon>
        <taxon>Diacronema</taxon>
    </lineage>
</organism>
<evidence type="ECO:0000256" key="1">
    <source>
        <dbReference type="SAM" id="MobiDB-lite"/>
    </source>
</evidence>
<feature type="region of interest" description="Disordered" evidence="1">
    <location>
        <begin position="185"/>
        <end position="226"/>
    </location>
</feature>
<sequence length="226" mass="23656">MYSPFASAAPGDAFARANLVRLRLRRAPDRPEHGVVLQAGGRSARRVILGWLNGGVLLALQASRIDRLGAALQLAPARTHGAREAMRRQLEGAIRALELPRAAGVFAGATDAARVAWVGVGDSVGGALNGVGDALRVADALERVDRAAEHAASSLKGAASASLKEVDHAIVSLGAAAPQLARRLTAPAPRPSARAARRAQARQGRPRRDRHASRRRATSRTLGARA</sequence>
<keyword evidence="3" id="KW-1185">Reference proteome</keyword>
<name>A0A8J6CFU4_DIALT</name>